<gene>
    <name evidence="3" type="primary">LOC108564356</name>
</gene>
<dbReference type="Proteomes" id="UP000695000">
    <property type="component" value="Unplaced"/>
</dbReference>
<name>A0ABM1MWB6_NICVS</name>
<protein>
    <submittedName>
        <fullName evidence="3">Uncharacterized protein LOC108564356</fullName>
    </submittedName>
</protein>
<evidence type="ECO:0000259" key="1">
    <source>
        <dbReference type="Pfam" id="PF08174"/>
    </source>
</evidence>
<evidence type="ECO:0000313" key="2">
    <source>
        <dbReference type="Proteomes" id="UP000695000"/>
    </source>
</evidence>
<proteinExistence type="predicted"/>
<accession>A0ABM1MWB6</accession>
<evidence type="ECO:0000313" key="3">
    <source>
        <dbReference type="RefSeq" id="XP_017778866.1"/>
    </source>
</evidence>
<feature type="domain" description="Anillin homology" evidence="1">
    <location>
        <begin position="172"/>
        <end position="264"/>
    </location>
</feature>
<dbReference type="RefSeq" id="XP_017778866.1">
    <property type="nucleotide sequence ID" value="XM_017923377.1"/>
</dbReference>
<reference evidence="3" key="1">
    <citation type="submission" date="2025-08" db="UniProtKB">
        <authorList>
            <consortium name="RefSeq"/>
        </authorList>
    </citation>
    <scope>IDENTIFICATION</scope>
    <source>
        <tissue evidence="3">Whole Larva</tissue>
    </source>
</reference>
<sequence length="393" mass="45201">MKDLTFDSLDTLIKQTDDLYLEICGLQTPSMYFTESPSTYSIESKSTNSIDSKSTYSMESPPKYYEELSPPNSPKFSFTDKYAKLGRATALQSKLLGQSKKALRFCRNNLSVIGGEQEREAIRVSLLTKLKLEAIRKEIYRDVTDVNHGATTIKNLMFSVVGRKGTYLSLNKTFYLCIFSCEDQVFGTQWTEVTSSNFMVFQEHISFESIESNFEIILSVYSLTVPRTNKQLKPIVNLISKPKLQMEGQIVLTTANFQKIGKYEMKIINRDSDLDGKFTMDFKGRLSIQEHLANYVNYGIRIGKDEFGGRFWCVLGKQGLQFFDQSSEQKLFLCFQNIVGTIKQNVVINSIAWESIDGVDRVSNVLQFNNEDIMKHWMMRLNSLLLLYRQYYC</sequence>
<dbReference type="Pfam" id="PF08174">
    <property type="entry name" value="Anillin"/>
    <property type="match status" value="1"/>
</dbReference>
<keyword evidence="2" id="KW-1185">Reference proteome</keyword>
<organism evidence="2 3">
    <name type="scientific">Nicrophorus vespilloides</name>
    <name type="common">Boreal carrion beetle</name>
    <dbReference type="NCBI Taxonomy" id="110193"/>
    <lineage>
        <taxon>Eukaryota</taxon>
        <taxon>Metazoa</taxon>
        <taxon>Ecdysozoa</taxon>
        <taxon>Arthropoda</taxon>
        <taxon>Hexapoda</taxon>
        <taxon>Insecta</taxon>
        <taxon>Pterygota</taxon>
        <taxon>Neoptera</taxon>
        <taxon>Endopterygota</taxon>
        <taxon>Coleoptera</taxon>
        <taxon>Polyphaga</taxon>
        <taxon>Staphyliniformia</taxon>
        <taxon>Silphidae</taxon>
        <taxon>Nicrophorinae</taxon>
        <taxon>Nicrophorus</taxon>
    </lineage>
</organism>
<dbReference type="InterPro" id="IPR012966">
    <property type="entry name" value="AHD"/>
</dbReference>
<dbReference type="GeneID" id="108564356"/>